<dbReference type="InterPro" id="IPR019819">
    <property type="entry name" value="Carboxylesterase_B_CS"/>
</dbReference>
<evidence type="ECO:0000256" key="2">
    <source>
        <dbReference type="ARBA" id="ARBA00022801"/>
    </source>
</evidence>
<dbReference type="Gene3D" id="3.40.50.1820">
    <property type="entry name" value="alpha/beta hydrolase"/>
    <property type="match status" value="1"/>
</dbReference>
<name>A0A8E2DXC3_9PEZI</name>
<feature type="domain" description="Carboxylesterase type B" evidence="4">
    <location>
        <begin position="22"/>
        <end position="510"/>
    </location>
</feature>
<protein>
    <recommendedName>
        <fullName evidence="3">Carboxylic ester hydrolase</fullName>
        <ecNumber evidence="3">3.1.1.-</ecNumber>
    </recommendedName>
</protein>
<dbReference type="SUPFAM" id="SSF53474">
    <property type="entry name" value="alpha/beta-Hydrolases"/>
    <property type="match status" value="1"/>
</dbReference>
<gene>
    <name evidence="5" type="ORF">K432DRAFT_430549</name>
</gene>
<dbReference type="InterPro" id="IPR002018">
    <property type="entry name" value="CarbesteraseB"/>
</dbReference>
<accession>A0A8E2DXC3</accession>
<feature type="signal peptide" evidence="3">
    <location>
        <begin position="1"/>
        <end position="18"/>
    </location>
</feature>
<evidence type="ECO:0000256" key="1">
    <source>
        <dbReference type="ARBA" id="ARBA00005964"/>
    </source>
</evidence>
<keyword evidence="6" id="KW-1185">Reference proteome</keyword>
<dbReference type="OrthoDB" id="408631at2759"/>
<dbReference type="InterPro" id="IPR029058">
    <property type="entry name" value="AB_hydrolase_fold"/>
</dbReference>
<dbReference type="InterPro" id="IPR050309">
    <property type="entry name" value="Type-B_Carboxylest/Lipase"/>
</dbReference>
<keyword evidence="2 3" id="KW-0378">Hydrolase</keyword>
<evidence type="ECO:0000313" key="6">
    <source>
        <dbReference type="Proteomes" id="UP000250266"/>
    </source>
</evidence>
<reference evidence="5 6" key="1">
    <citation type="journal article" date="2016" name="Nat. Commun.">
        <title>Ectomycorrhizal ecology is imprinted in the genome of the dominant symbiotic fungus Cenococcum geophilum.</title>
        <authorList>
            <consortium name="DOE Joint Genome Institute"/>
            <person name="Peter M."/>
            <person name="Kohler A."/>
            <person name="Ohm R.A."/>
            <person name="Kuo A."/>
            <person name="Krutzmann J."/>
            <person name="Morin E."/>
            <person name="Arend M."/>
            <person name="Barry K.W."/>
            <person name="Binder M."/>
            <person name="Choi C."/>
            <person name="Clum A."/>
            <person name="Copeland A."/>
            <person name="Grisel N."/>
            <person name="Haridas S."/>
            <person name="Kipfer T."/>
            <person name="LaButti K."/>
            <person name="Lindquist E."/>
            <person name="Lipzen A."/>
            <person name="Maire R."/>
            <person name="Meier B."/>
            <person name="Mihaltcheva S."/>
            <person name="Molinier V."/>
            <person name="Murat C."/>
            <person name="Poggeler S."/>
            <person name="Quandt C.A."/>
            <person name="Sperisen C."/>
            <person name="Tritt A."/>
            <person name="Tisserant E."/>
            <person name="Crous P.W."/>
            <person name="Henrissat B."/>
            <person name="Nehls U."/>
            <person name="Egli S."/>
            <person name="Spatafora J.W."/>
            <person name="Grigoriev I.V."/>
            <person name="Martin F.M."/>
        </authorList>
    </citation>
    <scope>NUCLEOTIDE SEQUENCE [LARGE SCALE GENOMIC DNA]</scope>
    <source>
        <strain evidence="5 6">CBS 459.81</strain>
    </source>
</reference>
<evidence type="ECO:0000256" key="3">
    <source>
        <dbReference type="RuleBase" id="RU361235"/>
    </source>
</evidence>
<evidence type="ECO:0000259" key="4">
    <source>
        <dbReference type="Pfam" id="PF00135"/>
    </source>
</evidence>
<dbReference type="GO" id="GO:0016787">
    <property type="term" value="F:hydrolase activity"/>
    <property type="evidence" value="ECO:0007669"/>
    <property type="project" value="UniProtKB-KW"/>
</dbReference>
<dbReference type="PROSITE" id="PS00122">
    <property type="entry name" value="CARBOXYLESTERASE_B_1"/>
    <property type="match status" value="1"/>
</dbReference>
<feature type="chain" id="PRO_5034618236" description="Carboxylic ester hydrolase" evidence="3">
    <location>
        <begin position="19"/>
        <end position="532"/>
    </location>
</feature>
<keyword evidence="3" id="KW-0732">Signal</keyword>
<sequence>MARKIISVVALCCYLAKAVDTLVDVSYTKYQGTSFPNGISQWLGIRYAAPPVGNLRFAAPQDPLSNSSIQLANEHGLVCLGTGGSPTDSTTSEDCLFLDIYAPTNATSWSKLPVYFFIQGGGFNTNSNANYNGTGLIKASEMNIVVVNFSYRVGPYGFLASEEVLAGGSINNGLKDQRKALQWVHKYISRFGGNPQHVVLGGNSAGAASVTLHLAAYGGRDDHLFHATAAESQSFGPVLTVEESQYQYNNLVIRTGCVDEVDTLSCLRNLSAESLQANNCNTPSPGAQATPLYMYGPVIDYDFIQDYTYRSFERGRYLKLPAIYGDDTNEGTVFTPKSTSTIGQSSTFLQAQFPALTLTHLRTINTIYPLAEQYPSSGLYWRQLSNAYGEMRYVCPGIYLSNIYARDGVHANWNYRWNVIDPPSNASGYGVTHTVEVGAIWGPENINGGAPASYSTTNAAIVPVVQAYWTSFVRCFDPNRFRLGGTPEWEEWTVDGYQRLMFQTNETGMERVEGGQRTRCGYLSGIGVEIGQ</sequence>
<dbReference type="PROSITE" id="PS00941">
    <property type="entry name" value="CARBOXYLESTERASE_B_2"/>
    <property type="match status" value="1"/>
</dbReference>
<dbReference type="FunFam" id="3.40.50.1820:FF:000316">
    <property type="entry name" value="Carboxylic ester hydrolase"/>
    <property type="match status" value="1"/>
</dbReference>
<dbReference type="EC" id="3.1.1.-" evidence="3"/>
<organism evidence="5 6">
    <name type="scientific">Lepidopterella palustris CBS 459.81</name>
    <dbReference type="NCBI Taxonomy" id="1314670"/>
    <lineage>
        <taxon>Eukaryota</taxon>
        <taxon>Fungi</taxon>
        <taxon>Dikarya</taxon>
        <taxon>Ascomycota</taxon>
        <taxon>Pezizomycotina</taxon>
        <taxon>Dothideomycetes</taxon>
        <taxon>Pleosporomycetidae</taxon>
        <taxon>Mytilinidiales</taxon>
        <taxon>Argynnaceae</taxon>
        <taxon>Lepidopterella</taxon>
    </lineage>
</organism>
<dbReference type="Pfam" id="PF00135">
    <property type="entry name" value="COesterase"/>
    <property type="match status" value="1"/>
</dbReference>
<dbReference type="Proteomes" id="UP000250266">
    <property type="component" value="Unassembled WGS sequence"/>
</dbReference>
<dbReference type="EMBL" id="KV745744">
    <property type="protein sequence ID" value="OCK73516.1"/>
    <property type="molecule type" value="Genomic_DNA"/>
</dbReference>
<dbReference type="PANTHER" id="PTHR11559">
    <property type="entry name" value="CARBOXYLESTERASE"/>
    <property type="match status" value="1"/>
</dbReference>
<proteinExistence type="inferred from homology"/>
<dbReference type="AlphaFoldDB" id="A0A8E2DXC3"/>
<comment type="similarity">
    <text evidence="1 3">Belongs to the type-B carboxylesterase/lipase family.</text>
</comment>
<evidence type="ECO:0000313" key="5">
    <source>
        <dbReference type="EMBL" id="OCK73516.1"/>
    </source>
</evidence>
<dbReference type="InterPro" id="IPR019826">
    <property type="entry name" value="Carboxylesterase_B_AS"/>
</dbReference>